<dbReference type="Pfam" id="PF01979">
    <property type="entry name" value="Amidohydro_1"/>
    <property type="match status" value="1"/>
</dbReference>
<dbReference type="NCBIfam" id="NF009941">
    <property type="entry name" value="PRK13404.1"/>
    <property type="match status" value="1"/>
</dbReference>
<dbReference type="CDD" id="cd01314">
    <property type="entry name" value="D-HYD"/>
    <property type="match status" value="1"/>
</dbReference>
<organism evidence="7 8">
    <name type="scientific">Pantoea cypripedii</name>
    <name type="common">Pectobacterium cypripedii</name>
    <name type="synonym">Erwinia cypripedii</name>
    <dbReference type="NCBI Taxonomy" id="55209"/>
    <lineage>
        <taxon>Bacteria</taxon>
        <taxon>Pseudomonadati</taxon>
        <taxon>Pseudomonadota</taxon>
        <taxon>Gammaproteobacteria</taxon>
        <taxon>Enterobacterales</taxon>
        <taxon>Erwiniaceae</taxon>
        <taxon>Pantoea</taxon>
    </lineage>
</organism>
<gene>
    <name evidence="7" type="ORF">HA50_09755</name>
</gene>
<dbReference type="STRING" id="55209.HA50_09755"/>
<reference evidence="7 8" key="1">
    <citation type="journal article" date="2017" name="Antonie Van Leeuwenhoek">
        <title>Phylogenomic resolution of the bacterial genus Pantoea and its relationship with Erwinia and Tatumella.</title>
        <authorList>
            <person name="Palmer M."/>
            <person name="Steenkamp E.T."/>
            <person name="Coetzee M.P."/>
            <person name="Chan W.Y."/>
            <person name="van Zyl E."/>
            <person name="De Maayer P."/>
            <person name="Coutinho T.A."/>
            <person name="Blom J."/>
            <person name="Smits T.H."/>
            <person name="Duffy B."/>
            <person name="Venter S.N."/>
        </authorList>
    </citation>
    <scope>NUCLEOTIDE SEQUENCE [LARGE SCALE GENOMIC DNA]</scope>
    <source>
        <strain evidence="7 8">LMG 2657</strain>
    </source>
</reference>
<name>A0A1X1EUD8_PANCY</name>
<evidence type="ECO:0000259" key="6">
    <source>
        <dbReference type="Pfam" id="PF01979"/>
    </source>
</evidence>
<protein>
    <submittedName>
        <fullName evidence="7">Dihydropyrimidinase</fullName>
    </submittedName>
</protein>
<dbReference type="OrthoDB" id="5687299at2"/>
<comment type="PTM">
    <text evidence="5">Carbamylation allows a single lysine to coordinate two divalent metal cations.</text>
</comment>
<comment type="cofactor">
    <cofactor evidence="1">
        <name>Zn(2+)</name>
        <dbReference type="ChEBI" id="CHEBI:29105"/>
    </cofactor>
</comment>
<sequence length="471" mass="51143">MKSFDLIIKNADIVTAADRYHGDIGINDGRISVIAATLDETLAQQVIDAKGRMVTPGGVDAHCHLDQPSTDGSVGADDFISGTRSAACGGTTTIIPFAMQFKGQSLHDAIADYHQRAEGKACIDYAFHLIVTDANAAVIEEIPQVIQQGYTSFKIYMTYDALKLTDHHILNVLEATREAGAIAMIHAENDDCISWLTERLKKQGKIAPRYHALAHSPIGEREATHRAISLAELVDVPILLVHVSSRAAIEQIYWARGQGINIFSETCPQYLFLTAEDLGIDDSFHGAKCICSPPPRDTDSQNAVWNALANGTFTIFSSDHCPFNFDDPQGKKLHGDNASFDLVPNGIAGLETRLPLLMSEGVLKKRISAQRFVDLTATAPAKLYGLYPQKGSIAVGSDADLVIWDTDIDKTISNRDLHTNADHTPYEGKQVQAWPAITLSRGEKVWAEGEYQGRAGNGAFLTCAVPFPISG</sequence>
<feature type="modified residue" description="N6-carboxylysine" evidence="5">
    <location>
        <position position="154"/>
    </location>
</feature>
<accession>A0A1X1EUD8</accession>
<dbReference type="Gene3D" id="3.20.20.140">
    <property type="entry name" value="Metal-dependent hydrolases"/>
    <property type="match status" value="1"/>
</dbReference>
<comment type="similarity">
    <text evidence="2">Belongs to the metallo-dependent hydrolases superfamily. Hydantoinase/dihydropyrimidinase family.</text>
</comment>
<dbReference type="GO" id="GO:0005829">
    <property type="term" value="C:cytosol"/>
    <property type="evidence" value="ECO:0007669"/>
    <property type="project" value="TreeGrafter"/>
</dbReference>
<dbReference type="AlphaFoldDB" id="A0A1X1EUD8"/>
<evidence type="ECO:0000313" key="8">
    <source>
        <dbReference type="Proteomes" id="UP000193749"/>
    </source>
</evidence>
<keyword evidence="3" id="KW-0479">Metal-binding</keyword>
<dbReference type="Gene3D" id="2.30.40.10">
    <property type="entry name" value="Urease, subunit C, domain 1"/>
    <property type="match status" value="1"/>
</dbReference>
<dbReference type="RefSeq" id="WP_084874795.1">
    <property type="nucleotide sequence ID" value="NZ_JAGGMY010000001.1"/>
</dbReference>
<dbReference type="EMBL" id="MLJI01000001">
    <property type="protein sequence ID" value="ORM93616.1"/>
    <property type="molecule type" value="Genomic_DNA"/>
</dbReference>
<dbReference type="InterPro" id="IPR011059">
    <property type="entry name" value="Metal-dep_hydrolase_composite"/>
</dbReference>
<feature type="domain" description="Amidohydrolase-related" evidence="6">
    <location>
        <begin position="53"/>
        <end position="422"/>
    </location>
</feature>
<dbReference type="Proteomes" id="UP000193749">
    <property type="component" value="Unassembled WGS sequence"/>
</dbReference>
<evidence type="ECO:0000256" key="3">
    <source>
        <dbReference type="ARBA" id="ARBA00022723"/>
    </source>
</evidence>
<comment type="caution">
    <text evidence="7">The sequence shown here is derived from an EMBL/GenBank/DDBJ whole genome shotgun (WGS) entry which is preliminary data.</text>
</comment>
<dbReference type="SUPFAM" id="SSF51556">
    <property type="entry name" value="Metallo-dependent hydrolases"/>
    <property type="match status" value="1"/>
</dbReference>
<dbReference type="GO" id="GO:0046872">
    <property type="term" value="F:metal ion binding"/>
    <property type="evidence" value="ECO:0007669"/>
    <property type="project" value="UniProtKB-KW"/>
</dbReference>
<evidence type="ECO:0000256" key="1">
    <source>
        <dbReference type="ARBA" id="ARBA00001947"/>
    </source>
</evidence>
<dbReference type="FunFam" id="3.20.20.140:FF:000174">
    <property type="entry name" value="Dihydropyrimidinase-related protein 2"/>
    <property type="match status" value="1"/>
</dbReference>
<evidence type="ECO:0000256" key="2">
    <source>
        <dbReference type="ARBA" id="ARBA00008829"/>
    </source>
</evidence>
<dbReference type="InterPro" id="IPR011778">
    <property type="entry name" value="Hydantoinase/dihydroPyrase"/>
</dbReference>
<dbReference type="InterPro" id="IPR050378">
    <property type="entry name" value="Metallo-dep_Hydrolases_sf"/>
</dbReference>
<evidence type="ECO:0000313" key="7">
    <source>
        <dbReference type="EMBL" id="ORM93616.1"/>
    </source>
</evidence>
<dbReference type="InterPro" id="IPR006680">
    <property type="entry name" value="Amidohydro-rel"/>
</dbReference>
<dbReference type="SUPFAM" id="SSF51338">
    <property type="entry name" value="Composite domain of metallo-dependent hydrolases"/>
    <property type="match status" value="2"/>
</dbReference>
<evidence type="ECO:0000256" key="4">
    <source>
        <dbReference type="ARBA" id="ARBA00022801"/>
    </source>
</evidence>
<dbReference type="GO" id="GO:0016812">
    <property type="term" value="F:hydrolase activity, acting on carbon-nitrogen (but not peptide) bonds, in cyclic amides"/>
    <property type="evidence" value="ECO:0007669"/>
    <property type="project" value="TreeGrafter"/>
</dbReference>
<dbReference type="NCBIfam" id="TIGR02033">
    <property type="entry name" value="D-hydantoinase"/>
    <property type="match status" value="1"/>
</dbReference>
<evidence type="ECO:0000256" key="5">
    <source>
        <dbReference type="PIRSR" id="PIRSR611778-50"/>
    </source>
</evidence>
<dbReference type="PANTHER" id="PTHR11647">
    <property type="entry name" value="HYDRANTOINASE/DIHYDROPYRIMIDINASE FAMILY MEMBER"/>
    <property type="match status" value="1"/>
</dbReference>
<keyword evidence="4" id="KW-0378">Hydrolase</keyword>
<proteinExistence type="inferred from homology"/>
<dbReference type="PANTHER" id="PTHR11647:SF1">
    <property type="entry name" value="COLLAPSIN RESPONSE MEDIATOR PROTEIN"/>
    <property type="match status" value="1"/>
</dbReference>
<dbReference type="InterPro" id="IPR032466">
    <property type="entry name" value="Metal_Hydrolase"/>
</dbReference>
<keyword evidence="8" id="KW-1185">Reference proteome</keyword>